<dbReference type="eggNOG" id="ENOG502RDEK">
    <property type="taxonomic scope" value="Eukaryota"/>
</dbReference>
<evidence type="ECO:0000313" key="2">
    <source>
        <dbReference type="EMBL" id="EGC33865.1"/>
    </source>
</evidence>
<dbReference type="InterPro" id="IPR009878">
    <property type="entry name" value="Phlebovirus_G2_fusion"/>
</dbReference>
<dbReference type="OMA" id="ESCKNCL"/>
<dbReference type="Pfam" id="PF07245">
    <property type="entry name" value="Phlebovirus_G2"/>
    <property type="match status" value="1"/>
</dbReference>
<reference evidence="3" key="1">
    <citation type="journal article" date="2011" name="Genome Biol.">
        <title>Comparative genomics of the social amoebae Dictyostelium discoideum and Dictyostelium purpureum.</title>
        <authorList>
            <consortium name="US DOE Joint Genome Institute (JGI-PGF)"/>
            <person name="Sucgang R."/>
            <person name="Kuo A."/>
            <person name="Tian X."/>
            <person name="Salerno W."/>
            <person name="Parikh A."/>
            <person name="Feasley C.L."/>
            <person name="Dalin E."/>
            <person name="Tu H."/>
            <person name="Huang E."/>
            <person name="Barry K."/>
            <person name="Lindquist E."/>
            <person name="Shapiro H."/>
            <person name="Bruce D."/>
            <person name="Schmutz J."/>
            <person name="Salamov A."/>
            <person name="Fey P."/>
            <person name="Gaudet P."/>
            <person name="Anjard C."/>
            <person name="Babu M.M."/>
            <person name="Basu S."/>
            <person name="Bushmanova Y."/>
            <person name="van der Wel H."/>
            <person name="Katoh-Kurasawa M."/>
            <person name="Dinh C."/>
            <person name="Coutinho P.M."/>
            <person name="Saito T."/>
            <person name="Elias M."/>
            <person name="Schaap P."/>
            <person name="Kay R.R."/>
            <person name="Henrissat B."/>
            <person name="Eichinger L."/>
            <person name="Rivero F."/>
            <person name="Putnam N.H."/>
            <person name="West C.M."/>
            <person name="Loomis W.F."/>
            <person name="Chisholm R.L."/>
            <person name="Shaulsky G."/>
            <person name="Strassmann J.E."/>
            <person name="Queller D.C."/>
            <person name="Kuspa A."/>
            <person name="Grigoriev I.V."/>
        </authorList>
    </citation>
    <scope>NUCLEOTIDE SEQUENCE [LARGE SCALE GENOMIC DNA]</scope>
    <source>
        <strain evidence="3">QSDP1</strain>
    </source>
</reference>
<evidence type="ECO:0000313" key="3">
    <source>
        <dbReference type="Proteomes" id="UP000001064"/>
    </source>
</evidence>
<sequence>ESIGNLVIKIVDYHFQTRKELQYYTSCWVPIVNSYKECYGSGGCKKGVCNDFQINNTNWNGRMPDKMLSQYYPGESGCFMPAKNIQVGCYLNPDYHACLYYRIGISPVDPIFPVYKIVGVDVKYKIEATLNGKKLSITDDGSKEISYRFDGALIPDNTLLGRYMAKVGSTWYDIENVAKRGGPQPFAIGDIQATKDTDLKNHITSYIKYAHGLWYDLRPNKEGHSLNVKYSFQQPGCREIEISNKYPQRIGDINYSADEDGVLYGYPTFHSPITVVINIPNAKNLSTVRITSQVCPEVRNLKYLESCKNCLTEAS</sequence>
<dbReference type="RefSeq" id="XP_003289603.1">
    <property type="nucleotide sequence ID" value="XM_003289555.1"/>
</dbReference>
<name>F0ZQC4_DICPU</name>
<dbReference type="VEuPathDB" id="AmoebaDB:DICPUDRAFT_19653"/>
<proteinExistence type="predicted"/>
<dbReference type="EMBL" id="GL871122">
    <property type="protein sequence ID" value="EGC33865.1"/>
    <property type="molecule type" value="Genomic_DNA"/>
</dbReference>
<dbReference type="AlphaFoldDB" id="F0ZQC4"/>
<feature type="domain" description="Phlebovirus glycoprotein G2 fusion" evidence="1">
    <location>
        <begin position="2"/>
        <end position="131"/>
    </location>
</feature>
<evidence type="ECO:0000259" key="1">
    <source>
        <dbReference type="Pfam" id="PF07245"/>
    </source>
</evidence>
<dbReference type="KEGG" id="dpp:DICPUDRAFT_19653"/>
<protein>
    <recommendedName>
        <fullName evidence="1">Phlebovirus glycoprotein G2 fusion domain-containing protein</fullName>
    </recommendedName>
</protein>
<dbReference type="OrthoDB" id="10463131at2759"/>
<dbReference type="GeneID" id="10502809"/>
<accession>F0ZQC4</accession>
<feature type="non-terminal residue" evidence="2">
    <location>
        <position position="315"/>
    </location>
</feature>
<feature type="non-terminal residue" evidence="2">
    <location>
        <position position="1"/>
    </location>
</feature>
<dbReference type="InParanoid" id="F0ZQC4"/>
<keyword evidence="3" id="KW-1185">Reference proteome</keyword>
<dbReference type="FunCoup" id="F0ZQC4">
    <property type="interactions" value="937"/>
</dbReference>
<gene>
    <name evidence="2" type="ORF">DICPUDRAFT_19653</name>
</gene>
<dbReference type="Proteomes" id="UP000001064">
    <property type="component" value="Unassembled WGS sequence"/>
</dbReference>
<organism evidence="2 3">
    <name type="scientific">Dictyostelium purpureum</name>
    <name type="common">Slime mold</name>
    <dbReference type="NCBI Taxonomy" id="5786"/>
    <lineage>
        <taxon>Eukaryota</taxon>
        <taxon>Amoebozoa</taxon>
        <taxon>Evosea</taxon>
        <taxon>Eumycetozoa</taxon>
        <taxon>Dictyostelia</taxon>
        <taxon>Dictyosteliales</taxon>
        <taxon>Dictyosteliaceae</taxon>
        <taxon>Dictyostelium</taxon>
    </lineage>
</organism>